<proteinExistence type="predicted"/>
<protein>
    <recommendedName>
        <fullName evidence="2">C2H2-type domain-containing protein</fullName>
    </recommendedName>
</protein>
<dbReference type="SMART" id="SM00355">
    <property type="entry name" value="ZnF_C2H2"/>
    <property type="match status" value="3"/>
</dbReference>
<feature type="domain" description="C2H2-type" evidence="2">
    <location>
        <begin position="707"/>
        <end position="730"/>
    </location>
</feature>
<feature type="compositionally biased region" description="Polar residues" evidence="1">
    <location>
        <begin position="903"/>
        <end position="914"/>
    </location>
</feature>
<gene>
    <name evidence="3" type="ORF">TWF696_001270</name>
</gene>
<feature type="compositionally biased region" description="Basic and acidic residues" evidence="1">
    <location>
        <begin position="136"/>
        <end position="145"/>
    </location>
</feature>
<evidence type="ECO:0000259" key="2">
    <source>
        <dbReference type="PROSITE" id="PS00028"/>
    </source>
</evidence>
<comment type="caution">
    <text evidence="3">The sequence shown here is derived from an EMBL/GenBank/DDBJ whole genome shotgun (WGS) entry which is preliminary data.</text>
</comment>
<feature type="region of interest" description="Disordered" evidence="1">
    <location>
        <begin position="439"/>
        <end position="458"/>
    </location>
</feature>
<feature type="compositionally biased region" description="Basic and acidic residues" evidence="1">
    <location>
        <begin position="365"/>
        <end position="386"/>
    </location>
</feature>
<organism evidence="3 4">
    <name type="scientific">Orbilia brochopaga</name>
    <dbReference type="NCBI Taxonomy" id="3140254"/>
    <lineage>
        <taxon>Eukaryota</taxon>
        <taxon>Fungi</taxon>
        <taxon>Dikarya</taxon>
        <taxon>Ascomycota</taxon>
        <taxon>Pezizomycotina</taxon>
        <taxon>Orbiliomycetes</taxon>
        <taxon>Orbiliales</taxon>
        <taxon>Orbiliaceae</taxon>
        <taxon>Orbilia</taxon>
    </lineage>
</organism>
<name>A0AAV9U866_9PEZI</name>
<dbReference type="InterPro" id="IPR013087">
    <property type="entry name" value="Znf_C2H2_type"/>
</dbReference>
<dbReference type="Gene3D" id="3.30.160.60">
    <property type="entry name" value="Classic Zinc Finger"/>
    <property type="match status" value="1"/>
</dbReference>
<accession>A0AAV9U866</accession>
<keyword evidence="4" id="KW-1185">Reference proteome</keyword>
<dbReference type="PROSITE" id="PS00028">
    <property type="entry name" value="ZINC_FINGER_C2H2_1"/>
    <property type="match status" value="1"/>
</dbReference>
<feature type="compositionally biased region" description="Basic and acidic residues" evidence="1">
    <location>
        <begin position="92"/>
        <end position="103"/>
    </location>
</feature>
<feature type="compositionally biased region" description="Polar residues" evidence="1">
    <location>
        <begin position="390"/>
        <end position="403"/>
    </location>
</feature>
<feature type="region of interest" description="Disordered" evidence="1">
    <location>
        <begin position="1379"/>
        <end position="1404"/>
    </location>
</feature>
<feature type="region of interest" description="Disordered" evidence="1">
    <location>
        <begin position="329"/>
        <end position="403"/>
    </location>
</feature>
<feature type="region of interest" description="Disordered" evidence="1">
    <location>
        <begin position="618"/>
        <end position="689"/>
    </location>
</feature>
<feature type="compositionally biased region" description="Polar residues" evidence="1">
    <location>
        <begin position="676"/>
        <end position="689"/>
    </location>
</feature>
<reference evidence="3 4" key="1">
    <citation type="submission" date="2019-10" db="EMBL/GenBank/DDBJ databases">
        <authorList>
            <person name="Palmer J.M."/>
        </authorList>
    </citation>
    <scope>NUCLEOTIDE SEQUENCE [LARGE SCALE GENOMIC DNA]</scope>
    <source>
        <strain evidence="3 4">TWF696</strain>
    </source>
</reference>
<feature type="region of interest" description="Disordered" evidence="1">
    <location>
        <begin position="1431"/>
        <end position="1479"/>
    </location>
</feature>
<dbReference type="Proteomes" id="UP001375240">
    <property type="component" value="Unassembled WGS sequence"/>
</dbReference>
<feature type="region of interest" description="Disordered" evidence="1">
    <location>
        <begin position="1"/>
        <end position="103"/>
    </location>
</feature>
<evidence type="ECO:0000313" key="4">
    <source>
        <dbReference type="Proteomes" id="UP001375240"/>
    </source>
</evidence>
<sequence>MRPLPFWRKSRSRQQAHNEEASSAVKPAVVINVPHPHLHIHRQRQQQQQPQQQQQSDRRYKRHTIIGAVTTMASSKKRESSMGEFPNLIDPNPERIRLSSPEPRFRLHESSMDAFLREFSPERYPLSLSPLGTNGRRPESPEGRTRSRTVTPSLDRDFDLRSLNITPEPILGHPSAGNFDSPPPYNADWSSSNDADKSSANPSTSSAATNANPSQQVEQQPPSPWYSEIPDGTSLVQFLDEIQPPSYPSLSVSPPERHTWAGDGKDESIWKSFVGYTPTEEEAAAYLRKAELESLALSKKQKQKLDAAAAAAKDKSRQKSPFSLRKRLEEEEEMAADGEAISPPSPTFGRPRRDTGAWWFFGRKGKGDADKDSGAKPTLDNDKPELFPRSTVSLTAESSSGTDQSANVLEVPIAGEPSSAAVIEQTPLGAIEAALPVDKPSSAHRSETPFQHETPGDIEHSVPATLALVDGLVSTDGEVQRILHEMEEVSQRLRETDSTVNGKASQHTVDTFQALQSEKLALEDKLQDARDAELDTPPGVCGICHADLRYREGEATGNWYLELKNHFENAHGSWAARMTDWFGTSDATAAHTTCTGSGDADLDVDMFNLEAPPADYARTEQPQEQTFDNPKAPYAPPEESKQDAESRFTLNIVGQPGGGKSTITSHLSEVDERSVSRTPQDSTFPSALKSNIPPLQWSRSHGEGLECYAFGCNMRFSTNEQRDEHMEAEHDIQPRPSRVDQQLSDNVRLLERLKTTDCGCPHCSGGVCHLAVDSAFPNKLDDPEATAVRVSEEVKSSEFKQLWHGFAASLKMKDDIQSGSVLPAYRSLNASLDDATSSSGYAPALAKLHTGTLDAEEEYLERMLEDLRTAPHHLTNPQLIAKDAHTGPDISPIAFHSKPEYLGNTSQMTTQSSRMKSRPSRKGKERAVEYQLQAESNFGAASANPKSAAADLASFQVRDPEAEDLSRVKLAAMNTRFLTAASNAYDKLLAGTQRPQASKEFKEFVESLGSVEDIVDVGMAVVDMILAEEVPRSLKMVYCFLHVAYAISQSESLSPQKTNELEFQAGLSVLRSCLPAFAEIAGMPSERDIFDEIANIMWEELEYALKWIETWDGNEALNKVGYSGIEVEGLTDFMRSHCSPDLESMAMDMTIDPKLLFIGKSETGAGVIPLETLTSTPSKISPLSSWEDVVGCGVFAIVVRFLKELKDTGIIFAYLCGGVCSSLATSFKKRVKFKDRATSTTAKLVPHLQRDVIAHLNAYKYGGVENVTSSAVSLLKQGYIRTIREFENCMVDLARVRRRTQEEFCAFVYAIVWHCNSCATFVPDNLWPSCRGNDDAEYSLQYVDERFHEETRWFSGRLSDEPESSASVQRNVDVIMNDIDNQPSVPQPDNAIDPLLPPVADETDSASPLNVGMCAIDMPVISTRRKLIITEDSPANSTASSSSPNNDSMWESSPHGLPGSETSFSNPNSNNVTPDEIYINPNLRNDRGFGSDYFSHPRPLATSNLIMNPVASPARCSVLPISSPAGVYNYTAEPEDSFSPTPAPCVILTVPSPANVYMAEAEDSFSPTPLVASLSNARDTQTTKSRKRKYLEGDGATSFPARRRKVTTTGKRLYCDVPGCEEFASTSSNLSRHKRTKHGNAAIREASYHCRHAGCDRVFYGTRGQGNLRTHMRKDHAGR</sequence>
<feature type="compositionally biased region" description="Low complexity" evidence="1">
    <location>
        <begin position="45"/>
        <end position="55"/>
    </location>
</feature>
<feature type="compositionally biased region" description="Low complexity" evidence="1">
    <location>
        <begin position="186"/>
        <end position="220"/>
    </location>
</feature>
<evidence type="ECO:0000313" key="3">
    <source>
        <dbReference type="EMBL" id="KAK6337790.1"/>
    </source>
</evidence>
<evidence type="ECO:0000256" key="1">
    <source>
        <dbReference type="SAM" id="MobiDB-lite"/>
    </source>
</evidence>
<feature type="compositionally biased region" description="Low complexity" evidence="1">
    <location>
        <begin position="1431"/>
        <end position="1453"/>
    </location>
</feature>
<feature type="region of interest" description="Disordered" evidence="1">
    <location>
        <begin position="124"/>
        <end position="230"/>
    </location>
</feature>
<feature type="compositionally biased region" description="Polar residues" evidence="1">
    <location>
        <begin position="1460"/>
        <end position="1473"/>
    </location>
</feature>
<feature type="region of interest" description="Disordered" evidence="1">
    <location>
        <begin position="903"/>
        <end position="923"/>
    </location>
</feature>
<dbReference type="EMBL" id="JAVHNQ010000010">
    <property type="protein sequence ID" value="KAK6337790.1"/>
    <property type="molecule type" value="Genomic_DNA"/>
</dbReference>